<dbReference type="InterPro" id="IPR050682">
    <property type="entry name" value="ModA/WtpA"/>
</dbReference>
<dbReference type="RefSeq" id="WP_003542357.1">
    <property type="nucleotide sequence ID" value="NC_015565.1"/>
</dbReference>
<dbReference type="KEGG" id="dca:Desca_0402"/>
<dbReference type="eggNOG" id="COG0725">
    <property type="taxonomic scope" value="Bacteria"/>
</dbReference>
<organism evidence="2 3">
    <name type="scientific">Desulfotomaculum nigrificans (strain DSM 14880 / VKM B-2319 / CO-1-SRB)</name>
    <name type="common">Desulfotomaculum carboxydivorans</name>
    <dbReference type="NCBI Taxonomy" id="868595"/>
    <lineage>
        <taxon>Bacteria</taxon>
        <taxon>Bacillati</taxon>
        <taxon>Bacillota</taxon>
        <taxon>Clostridia</taxon>
        <taxon>Eubacteriales</taxon>
        <taxon>Desulfotomaculaceae</taxon>
        <taxon>Desulfotomaculum</taxon>
    </lineage>
</organism>
<dbReference type="Proteomes" id="UP000009226">
    <property type="component" value="Chromosome"/>
</dbReference>
<dbReference type="Gene3D" id="3.40.190.10">
    <property type="entry name" value="Periplasmic binding protein-like II"/>
    <property type="match status" value="2"/>
</dbReference>
<dbReference type="HOGENOM" id="CLU_055936_0_0_9"/>
<evidence type="ECO:0000313" key="3">
    <source>
        <dbReference type="Proteomes" id="UP000009226"/>
    </source>
</evidence>
<dbReference type="SUPFAM" id="SSF53850">
    <property type="entry name" value="Periplasmic binding protein-like II"/>
    <property type="match status" value="1"/>
</dbReference>
<gene>
    <name evidence="2" type="ordered locus">Desca_0402</name>
</gene>
<dbReference type="GO" id="GO:0030973">
    <property type="term" value="F:molybdate ion binding"/>
    <property type="evidence" value="ECO:0007669"/>
    <property type="project" value="TreeGrafter"/>
</dbReference>
<evidence type="ECO:0000256" key="1">
    <source>
        <dbReference type="ARBA" id="ARBA00009438"/>
    </source>
</evidence>
<reference evidence="2" key="1">
    <citation type="submission" date="2011-05" db="EMBL/GenBank/DDBJ databases">
        <title>Complete sequence of Desulfotomaculum carboxydivorans CO-1-SRB.</title>
        <authorList>
            <consortium name="US DOE Joint Genome Institute"/>
            <person name="Lucas S."/>
            <person name="Han J."/>
            <person name="Lapidus A."/>
            <person name="Cheng J.-F."/>
            <person name="Goodwin L."/>
            <person name="Pitluck S."/>
            <person name="Peters L."/>
            <person name="Mikhailova N."/>
            <person name="Lu M."/>
            <person name="Han C."/>
            <person name="Tapia R."/>
            <person name="Land M."/>
            <person name="Hauser L."/>
            <person name="Kyrpides N."/>
            <person name="Ivanova N."/>
            <person name="Pagani I."/>
            <person name="Stams A."/>
            <person name="Plugge C."/>
            <person name="Muyzer G."/>
            <person name="Kuever J."/>
            <person name="Parshina S."/>
            <person name="Ivanova A."/>
            <person name="Nazina T."/>
            <person name="Woyke T."/>
        </authorList>
    </citation>
    <scope>NUCLEOTIDE SEQUENCE [LARGE SCALE GENOMIC DNA]</scope>
    <source>
        <strain evidence="2">CO-1-SRB</strain>
    </source>
</reference>
<sequence length="271" mass="30968">MVLYLKILHAGALRMPITKCVKLLKKLHGDVQVDLESYGSRACAKQVREGKVVDILALADPVLFDELLVPEYVDRYYIFGNDQIVLSYDEFSRGSSEINEQNWMDILLREDVAFGRSDENMDPCGYRTLMVWQLAERYYKRPGLFDSLNKKCTDDKIYPKSYDLGTDILEGKLDYAFQYLCVANQFRLKYITLPEKINLSNPAHADYYQQVSVVLKGKTPRDQVVITGAPVEFAVAIPKNAANQEVARIFLDLMLSKRGQQVLENCGLIPY</sequence>
<dbReference type="CDD" id="cd13540">
    <property type="entry name" value="PBP2_ModA_WtpA"/>
    <property type="match status" value="1"/>
</dbReference>
<dbReference type="STRING" id="868595.Desca_0402"/>
<accession>F6B6X2</accession>
<name>F6B6X2_DESCC</name>
<dbReference type="Pfam" id="PF13531">
    <property type="entry name" value="SBP_bac_11"/>
    <property type="match status" value="1"/>
</dbReference>
<dbReference type="PANTHER" id="PTHR30632:SF16">
    <property type="entry name" value="MOLYBDATE_TUNGSTATE-BINDING PROTEIN WTPA"/>
    <property type="match status" value="1"/>
</dbReference>
<dbReference type="GO" id="GO:0015689">
    <property type="term" value="P:molybdate ion transport"/>
    <property type="evidence" value="ECO:0007669"/>
    <property type="project" value="TreeGrafter"/>
</dbReference>
<keyword evidence="3" id="KW-1185">Reference proteome</keyword>
<comment type="similarity">
    <text evidence="1">Belongs to the bacterial solute-binding protein 1 family. WtpA subfamily.</text>
</comment>
<dbReference type="PANTHER" id="PTHR30632">
    <property type="entry name" value="MOLYBDATE-BINDING PERIPLASMIC PROTEIN"/>
    <property type="match status" value="1"/>
</dbReference>
<dbReference type="EMBL" id="CP002736">
    <property type="protein sequence ID" value="AEF93297.1"/>
    <property type="molecule type" value="Genomic_DNA"/>
</dbReference>
<protein>
    <submittedName>
        <fullName evidence="2">Extracellular solute-binding protein family 1</fullName>
    </submittedName>
</protein>
<proteinExistence type="inferred from homology"/>
<evidence type="ECO:0000313" key="2">
    <source>
        <dbReference type="EMBL" id="AEF93297.1"/>
    </source>
</evidence>
<dbReference type="AlphaFoldDB" id="F6B6X2"/>